<dbReference type="Proteomes" id="UP000007435">
    <property type="component" value="Chromosome"/>
</dbReference>
<accession>E4RX44</accession>
<organism evidence="1 2">
    <name type="scientific">Leadbetterella byssophila (strain DSM 17132 / JCM 16389 / KACC 11308 / NBRC 106382 / 4M15)</name>
    <dbReference type="NCBI Taxonomy" id="649349"/>
    <lineage>
        <taxon>Bacteria</taxon>
        <taxon>Pseudomonadati</taxon>
        <taxon>Bacteroidota</taxon>
        <taxon>Cytophagia</taxon>
        <taxon>Cytophagales</taxon>
        <taxon>Leadbetterellaceae</taxon>
        <taxon>Leadbetterella</taxon>
    </lineage>
</organism>
<dbReference type="KEGG" id="lby:Lbys_2413"/>
<name>E4RX44_LEAB4</name>
<dbReference type="EMBL" id="CP002305">
    <property type="protein sequence ID" value="ADQ18083.1"/>
    <property type="molecule type" value="Genomic_DNA"/>
</dbReference>
<reference key="1">
    <citation type="submission" date="2010-11" db="EMBL/GenBank/DDBJ databases">
        <title>The complete genome of Leadbetterella byssophila DSM 17132.</title>
        <authorList>
            <consortium name="US DOE Joint Genome Institute (JGI-PGF)"/>
            <person name="Lucas S."/>
            <person name="Copeland A."/>
            <person name="Lapidus A."/>
            <person name="Glavina del Rio T."/>
            <person name="Dalin E."/>
            <person name="Tice H."/>
            <person name="Bruce D."/>
            <person name="Goodwin L."/>
            <person name="Pitluck S."/>
            <person name="Kyrpides N."/>
            <person name="Mavromatis K."/>
            <person name="Ivanova N."/>
            <person name="Teshima H."/>
            <person name="Brettin T."/>
            <person name="Detter J.C."/>
            <person name="Han C."/>
            <person name="Tapia R."/>
            <person name="Land M."/>
            <person name="Hauser L."/>
            <person name="Markowitz V."/>
            <person name="Cheng J.-F."/>
            <person name="Hugenholtz P."/>
            <person name="Woyke T."/>
            <person name="Wu D."/>
            <person name="Tindall B."/>
            <person name="Pomrenke H.G."/>
            <person name="Brambilla E."/>
            <person name="Klenk H.-P."/>
            <person name="Eisen J.A."/>
        </authorList>
    </citation>
    <scope>NUCLEOTIDE SEQUENCE [LARGE SCALE GENOMIC DNA]</scope>
    <source>
        <strain>DSM 17132</strain>
    </source>
</reference>
<gene>
    <name evidence="1" type="ordered locus">Lbys_2413</name>
</gene>
<dbReference type="AlphaFoldDB" id="E4RX44"/>
<keyword evidence="2" id="KW-1185">Reference proteome</keyword>
<sequence length="58" mass="6854">MEAATKLREGEDFFFKFTVTNKTAREFSFYPQYADGLIIKDVEFKIDFIVPTETSYRT</sequence>
<evidence type="ECO:0000313" key="1">
    <source>
        <dbReference type="EMBL" id="ADQ18083.1"/>
    </source>
</evidence>
<dbReference type="RefSeq" id="WP_013409123.1">
    <property type="nucleotide sequence ID" value="NC_014655.1"/>
</dbReference>
<dbReference type="HOGENOM" id="CLU_2973906_0_0_10"/>
<protein>
    <submittedName>
        <fullName evidence="1">Uncharacterized protein</fullName>
    </submittedName>
</protein>
<reference evidence="1 2" key="2">
    <citation type="journal article" date="2011" name="Stand. Genomic Sci.">
        <title>Complete genome sequence of Leadbetterella byssophila type strain (4M15).</title>
        <authorList>
            <person name="Abt B."/>
            <person name="Teshima H."/>
            <person name="Lucas S."/>
            <person name="Lapidus A."/>
            <person name="Del Rio T.G."/>
            <person name="Nolan M."/>
            <person name="Tice H."/>
            <person name="Cheng J.F."/>
            <person name="Pitluck S."/>
            <person name="Liolios K."/>
            <person name="Pagani I."/>
            <person name="Ivanova N."/>
            <person name="Mavromatis K."/>
            <person name="Pati A."/>
            <person name="Tapia R."/>
            <person name="Han C."/>
            <person name="Goodwin L."/>
            <person name="Chen A."/>
            <person name="Palaniappan K."/>
            <person name="Land M."/>
            <person name="Hauser L."/>
            <person name="Chang Y.J."/>
            <person name="Jeffries C.D."/>
            <person name="Rohde M."/>
            <person name="Goker M."/>
            <person name="Tindall B.J."/>
            <person name="Detter J.C."/>
            <person name="Woyke T."/>
            <person name="Bristow J."/>
            <person name="Eisen J.A."/>
            <person name="Markowitz V."/>
            <person name="Hugenholtz P."/>
            <person name="Klenk H.P."/>
            <person name="Kyrpides N.C."/>
        </authorList>
    </citation>
    <scope>NUCLEOTIDE SEQUENCE [LARGE SCALE GENOMIC DNA]</scope>
    <source>
        <strain evidence="2">DSM 17132 / JCM 16389 / KACC 11308 / NBRC 106382 / 4M15</strain>
    </source>
</reference>
<evidence type="ECO:0000313" key="2">
    <source>
        <dbReference type="Proteomes" id="UP000007435"/>
    </source>
</evidence>
<proteinExistence type="predicted"/>